<evidence type="ECO:0000256" key="1">
    <source>
        <dbReference type="SAM" id="Phobius"/>
    </source>
</evidence>
<evidence type="ECO:0000313" key="2">
    <source>
        <dbReference type="EMBL" id="CAJ92965.1"/>
    </source>
</evidence>
<reference evidence="3 5" key="2">
    <citation type="submission" date="2019-04" db="EMBL/GenBank/DDBJ databases">
        <title>Long-read de novo sequencing of Cupriavidus necator H16.</title>
        <authorList>
            <person name="Little G.T."/>
            <person name="Ehsaan M."/>
            <person name="Arenas-Lopez C."/>
            <person name="Jawed K."/>
            <person name="Winzer K."/>
            <person name="Kovacs K."/>
            <person name="Malys N."/>
            <person name="Minton N.P."/>
        </authorList>
    </citation>
    <scope>NUCLEOTIDE SEQUENCE [LARGE SCALE GENOMIC DNA]</scope>
    <source>
        <strain evidence="3 5">H16</strain>
    </source>
</reference>
<dbReference type="NCBIfam" id="TIGR04370">
    <property type="entry name" value="glyco_rpt_poly"/>
    <property type="match status" value="1"/>
</dbReference>
<dbReference type="EMBL" id="CP039287">
    <property type="protein sequence ID" value="QCC00804.1"/>
    <property type="molecule type" value="Genomic_DNA"/>
</dbReference>
<feature type="transmembrane region" description="Helical" evidence="1">
    <location>
        <begin position="209"/>
        <end position="229"/>
    </location>
</feature>
<feature type="transmembrane region" description="Helical" evidence="1">
    <location>
        <begin position="88"/>
        <end position="112"/>
    </location>
</feature>
<keyword evidence="1" id="KW-0472">Membrane</keyword>
<protein>
    <submittedName>
        <fullName evidence="2">Hypothetical membrane spanning protein</fullName>
    </submittedName>
    <submittedName>
        <fullName evidence="3">Oligosaccharide repeat unit polymerase</fullName>
    </submittedName>
</protein>
<accession>Q0KAK6</accession>
<feature type="transmembrane region" description="Helical" evidence="1">
    <location>
        <begin position="49"/>
        <end position="68"/>
    </location>
</feature>
<keyword evidence="4" id="KW-1185">Reference proteome</keyword>
<dbReference type="OrthoDB" id="9809977at2"/>
<dbReference type="AlphaFoldDB" id="Q0KAK6"/>
<proteinExistence type="predicted"/>
<organism evidence="2 4">
    <name type="scientific">Cupriavidus necator (strain ATCC 17699 / DSM 428 / KCTC 22496 / NCIMB 10442 / H16 / Stanier 337)</name>
    <name type="common">Ralstonia eutropha</name>
    <dbReference type="NCBI Taxonomy" id="381666"/>
    <lineage>
        <taxon>Bacteria</taxon>
        <taxon>Pseudomonadati</taxon>
        <taxon>Pseudomonadota</taxon>
        <taxon>Betaproteobacteria</taxon>
        <taxon>Burkholderiales</taxon>
        <taxon>Burkholderiaceae</taxon>
        <taxon>Cupriavidus</taxon>
    </lineage>
</organism>
<dbReference type="Proteomes" id="UP000008210">
    <property type="component" value="Chromosome 1"/>
</dbReference>
<reference evidence="2 4" key="1">
    <citation type="journal article" date="2006" name="Nat. Biotechnol.">
        <title>Genome sequence of the bioplastic-producing 'Knallgas' bacterium Ralstonia eutropha H16.</title>
        <authorList>
            <person name="Pohlmann A."/>
            <person name="Fricke W.F."/>
            <person name="Reinecke F."/>
            <person name="Kusian B."/>
            <person name="Liesegang H."/>
            <person name="Cramm R."/>
            <person name="Eitinger T."/>
            <person name="Ewering C."/>
            <person name="Potter M."/>
            <person name="Schwartz E."/>
            <person name="Strittmatter A."/>
            <person name="Voss I."/>
            <person name="Gottschalk G."/>
            <person name="Steinbuechel A."/>
            <person name="Friedrich B."/>
            <person name="Bowien B."/>
        </authorList>
    </citation>
    <scope>NUCLEOTIDE SEQUENCE [LARGE SCALE GENOMIC DNA]</scope>
    <source>
        <strain evidence="4">ATCC 17699 / DSM 428 / KCTC 22496 / NCIMB 10442 / H16 / Stanier 337</strain>
        <strain evidence="2">H16</strain>
    </source>
</reference>
<feature type="transmembrane region" description="Helical" evidence="1">
    <location>
        <begin position="133"/>
        <end position="154"/>
    </location>
</feature>
<dbReference type="PATRIC" id="fig|381666.6.peg.2265"/>
<evidence type="ECO:0000313" key="3">
    <source>
        <dbReference type="EMBL" id="QCC00804.1"/>
    </source>
</evidence>
<evidence type="ECO:0000313" key="4">
    <source>
        <dbReference type="Proteomes" id="UP000008210"/>
    </source>
</evidence>
<feature type="transmembrane region" description="Helical" evidence="1">
    <location>
        <begin position="20"/>
        <end position="37"/>
    </location>
</feature>
<dbReference type="Proteomes" id="UP000296079">
    <property type="component" value="Chromosome 1"/>
</dbReference>
<dbReference type="HOGENOM" id="CLU_614924_0_0_4"/>
<dbReference type="eggNOG" id="ENOG50313Q2">
    <property type="taxonomic scope" value="Bacteria"/>
</dbReference>
<dbReference type="RefSeq" id="WP_011615361.1">
    <property type="nucleotide sequence ID" value="NC_008313.1"/>
</dbReference>
<gene>
    <name evidence="2" type="ordered locus">H16_A1862</name>
    <name evidence="3" type="ORF">E6A55_09515</name>
</gene>
<sequence>MPNTPDHHEGYWWEDPARLLLYFILPLYMLIALDLLGEQKAIERVYFTSFHALAGALFLGVLTVAAYAERILVPPARAEPPEIPVRVLDAMFGLALAGYLVMMGGVIAQPAILLSFLNGGANTYDVLELKGRIAGISTLTQATVAYVPLYFYVFRTPVRGFNRYKAYMVVLGVLTLLRSFIFAERLALVEVLLPWALMAARFSNLPRHSVLLALGPFAAIVPMIGFFIANEYSRSWQTYYVNIYDNILDFALERLAMYYSTALNNGAGLLTIMGWGTGEPTFTFDWLIRFPVLGEFFRPLVGGGNGYGLFLNNFGDPEFNNPSGIFVHFYEWGWFALLLAALMGWMLARSYAGWRAGDGFWCCAHAVLLVSLMEMLRVPNLFSGRNFVPLALLWLVFQCFGQPARHRISHKVPPHHARRSAPLPGPP</sequence>
<keyword evidence="1" id="KW-1133">Transmembrane helix</keyword>
<dbReference type="STRING" id="381666.H16_A1862"/>
<dbReference type="KEGG" id="reh:H16_A1862"/>
<dbReference type="EMBL" id="AM260479">
    <property type="protein sequence ID" value="CAJ92965.1"/>
    <property type="molecule type" value="Genomic_DNA"/>
</dbReference>
<name>Q0KAK6_CUPNH</name>
<feature type="transmembrane region" description="Helical" evidence="1">
    <location>
        <begin position="329"/>
        <end position="347"/>
    </location>
</feature>
<keyword evidence="1" id="KW-0812">Transmembrane</keyword>
<evidence type="ECO:0000313" key="5">
    <source>
        <dbReference type="Proteomes" id="UP000296079"/>
    </source>
</evidence>
<feature type="transmembrane region" description="Helical" evidence="1">
    <location>
        <begin position="166"/>
        <end position="188"/>
    </location>
</feature>